<proteinExistence type="predicted"/>
<feature type="compositionally biased region" description="Basic and acidic residues" evidence="1">
    <location>
        <begin position="68"/>
        <end position="84"/>
    </location>
</feature>
<organism evidence="2 3">
    <name type="scientific">Thermothelomyces thermophilus (strain ATCC 42464 / BCRC 31852 / DSM 1799)</name>
    <name type="common">Sporotrichum thermophile</name>
    <dbReference type="NCBI Taxonomy" id="573729"/>
    <lineage>
        <taxon>Eukaryota</taxon>
        <taxon>Fungi</taxon>
        <taxon>Dikarya</taxon>
        <taxon>Ascomycota</taxon>
        <taxon>Pezizomycotina</taxon>
        <taxon>Sordariomycetes</taxon>
        <taxon>Sordariomycetidae</taxon>
        <taxon>Sordariales</taxon>
        <taxon>Chaetomiaceae</taxon>
        <taxon>Thermothelomyces</taxon>
    </lineage>
</organism>
<sequence>MAPDEKAATVLSQVAQFHVDAESQPTSPRLHKTAGPDNSASAVPVTVTVSEVSSPPASPAERPATVETHPEPEPEPEPEARNKTEPCSTFAYFPLLPAELRLKIW</sequence>
<evidence type="ECO:0000313" key="3">
    <source>
        <dbReference type="Proteomes" id="UP000007322"/>
    </source>
</evidence>
<dbReference type="HOGENOM" id="CLU_2238463_0_0_1"/>
<dbReference type="Proteomes" id="UP000007322">
    <property type="component" value="Chromosome 2"/>
</dbReference>
<feature type="region of interest" description="Disordered" evidence="1">
    <location>
        <begin position="19"/>
        <end position="86"/>
    </location>
</feature>
<keyword evidence="3" id="KW-1185">Reference proteome</keyword>
<feature type="compositionally biased region" description="Low complexity" evidence="1">
    <location>
        <begin position="39"/>
        <end position="65"/>
    </location>
</feature>
<dbReference type="InParanoid" id="G2QA75"/>
<dbReference type="AlphaFoldDB" id="G2QA75"/>
<name>G2QA75_THET4</name>
<dbReference type="RefSeq" id="XP_003661068.1">
    <property type="nucleotide sequence ID" value="XM_003661020.1"/>
</dbReference>
<protein>
    <submittedName>
        <fullName evidence="2">Uncharacterized protein</fullName>
    </submittedName>
</protein>
<dbReference type="EMBL" id="CP003003">
    <property type="protein sequence ID" value="AEO55823.1"/>
    <property type="molecule type" value="Genomic_DNA"/>
</dbReference>
<dbReference type="VEuPathDB" id="FungiDB:MYCTH_2300050"/>
<evidence type="ECO:0000313" key="2">
    <source>
        <dbReference type="EMBL" id="AEO55823.1"/>
    </source>
</evidence>
<reference evidence="2 3" key="1">
    <citation type="journal article" date="2011" name="Nat. Biotechnol.">
        <title>Comparative genomic analysis of the thermophilic biomass-degrading fungi Myceliophthora thermophila and Thielavia terrestris.</title>
        <authorList>
            <person name="Berka R.M."/>
            <person name="Grigoriev I.V."/>
            <person name="Otillar R."/>
            <person name="Salamov A."/>
            <person name="Grimwood J."/>
            <person name="Reid I."/>
            <person name="Ishmael N."/>
            <person name="John T."/>
            <person name="Darmond C."/>
            <person name="Moisan M.-C."/>
            <person name="Henrissat B."/>
            <person name="Coutinho P.M."/>
            <person name="Lombard V."/>
            <person name="Natvig D.O."/>
            <person name="Lindquist E."/>
            <person name="Schmutz J."/>
            <person name="Lucas S."/>
            <person name="Harris P."/>
            <person name="Powlowski J."/>
            <person name="Bellemare A."/>
            <person name="Taylor D."/>
            <person name="Butler G."/>
            <person name="de Vries R.P."/>
            <person name="Allijn I.E."/>
            <person name="van den Brink J."/>
            <person name="Ushinsky S."/>
            <person name="Storms R."/>
            <person name="Powell A.J."/>
            <person name="Paulsen I.T."/>
            <person name="Elbourne L.D.H."/>
            <person name="Baker S.E."/>
            <person name="Magnuson J."/>
            <person name="LaBoissiere S."/>
            <person name="Clutterbuck A.J."/>
            <person name="Martinez D."/>
            <person name="Wogulis M."/>
            <person name="de Leon A.L."/>
            <person name="Rey M.W."/>
            <person name="Tsang A."/>
        </authorList>
    </citation>
    <scope>NUCLEOTIDE SEQUENCE [LARGE SCALE GENOMIC DNA]</scope>
    <source>
        <strain evidence="3">ATCC 42464 / BCRC 31852 / DSM 1799</strain>
    </source>
</reference>
<evidence type="ECO:0000256" key="1">
    <source>
        <dbReference type="SAM" id="MobiDB-lite"/>
    </source>
</evidence>
<dbReference type="GeneID" id="11511747"/>
<gene>
    <name evidence="2" type="ORF">MYCTH_2300050</name>
</gene>
<accession>G2QA75</accession>
<dbReference type="KEGG" id="mtm:MYCTH_2300050"/>